<protein>
    <submittedName>
        <fullName evidence="2">Cytochrome c oxidase subunit 4</fullName>
    </submittedName>
</protein>
<keyword evidence="1" id="KW-1133">Transmembrane helix</keyword>
<name>A0A1H9AEU5_9BACI</name>
<feature type="transmembrane region" description="Helical" evidence="1">
    <location>
        <begin position="36"/>
        <end position="56"/>
    </location>
</feature>
<evidence type="ECO:0000256" key="1">
    <source>
        <dbReference type="SAM" id="Phobius"/>
    </source>
</evidence>
<proteinExistence type="predicted"/>
<sequence length="102" mass="11363">MMSMLNVGSLVLGLIAILLPIASLSATSKQIQHYRLTISILSLSACAISISFQLFYNFYLVKIEDWSALMDITRSSVLAVLFLLVSTILLNILILIFKRNKV</sequence>
<evidence type="ECO:0000313" key="3">
    <source>
        <dbReference type="Proteomes" id="UP000199410"/>
    </source>
</evidence>
<dbReference type="AlphaFoldDB" id="A0A1H9AEU5"/>
<evidence type="ECO:0000313" key="2">
    <source>
        <dbReference type="EMBL" id="SEP75246.1"/>
    </source>
</evidence>
<dbReference type="RefSeq" id="WP_089984686.1">
    <property type="nucleotide sequence ID" value="NZ_BJOM01000011.1"/>
</dbReference>
<reference evidence="2 3" key="1">
    <citation type="submission" date="2016-10" db="EMBL/GenBank/DDBJ databases">
        <authorList>
            <person name="Varghese N."/>
            <person name="Submissions S."/>
        </authorList>
    </citation>
    <scope>NUCLEOTIDE SEQUENCE [LARGE SCALE GENOMIC DNA]</scope>
    <source>
        <strain evidence="2 3">TC-13</strain>
    </source>
</reference>
<accession>A0A1H9AEU5</accession>
<comment type="caution">
    <text evidence="2">The sequence shown here is derived from an EMBL/GenBank/DDBJ whole genome shotgun (WGS) entry which is preliminary data.</text>
</comment>
<organism evidence="2 3">
    <name type="scientific">Lysinibacillus fusiformis</name>
    <dbReference type="NCBI Taxonomy" id="28031"/>
    <lineage>
        <taxon>Bacteria</taxon>
        <taxon>Bacillati</taxon>
        <taxon>Bacillota</taxon>
        <taxon>Bacilli</taxon>
        <taxon>Bacillales</taxon>
        <taxon>Bacillaceae</taxon>
        <taxon>Lysinibacillus</taxon>
    </lineage>
</organism>
<gene>
    <name evidence="2" type="ORF">SAMN02787113_00490</name>
</gene>
<keyword evidence="1" id="KW-0812">Transmembrane</keyword>
<dbReference type="EMBL" id="FOEL01000002">
    <property type="protein sequence ID" value="SEP75246.1"/>
    <property type="molecule type" value="Genomic_DNA"/>
</dbReference>
<feature type="transmembrane region" description="Helical" evidence="1">
    <location>
        <begin position="77"/>
        <end position="97"/>
    </location>
</feature>
<dbReference type="Proteomes" id="UP000199410">
    <property type="component" value="Unassembled WGS sequence"/>
</dbReference>
<keyword evidence="1" id="KW-0472">Membrane</keyword>